<keyword evidence="1" id="KW-0472">Membrane</keyword>
<dbReference type="AlphaFoldDB" id="L8G1E8"/>
<organism evidence="2 3">
    <name type="scientific">Pseudogymnoascus destructans (strain ATCC MYA-4855 / 20631-21)</name>
    <name type="common">Bat white-nose syndrome fungus</name>
    <name type="synonym">Geomyces destructans</name>
    <dbReference type="NCBI Taxonomy" id="658429"/>
    <lineage>
        <taxon>Eukaryota</taxon>
        <taxon>Fungi</taxon>
        <taxon>Dikarya</taxon>
        <taxon>Ascomycota</taxon>
        <taxon>Pezizomycotina</taxon>
        <taxon>Leotiomycetes</taxon>
        <taxon>Thelebolales</taxon>
        <taxon>Thelebolaceae</taxon>
        <taxon>Pseudogymnoascus</taxon>
    </lineage>
</organism>
<reference evidence="3" key="1">
    <citation type="submission" date="2010-09" db="EMBL/GenBank/DDBJ databases">
        <title>The genome sequence of Geomyces destructans 20631-21.</title>
        <authorList>
            <consortium name="The Broad Institute Genome Sequencing Platform"/>
            <person name="Cuomo C.A."/>
            <person name="Blehert D.S."/>
            <person name="Lorch J.M."/>
            <person name="Young S.K."/>
            <person name="Zeng Q."/>
            <person name="Gargeya S."/>
            <person name="Fitzgerald M."/>
            <person name="Haas B."/>
            <person name="Abouelleil A."/>
            <person name="Alvarado L."/>
            <person name="Arachchi H.M."/>
            <person name="Berlin A."/>
            <person name="Brown A."/>
            <person name="Chapman S.B."/>
            <person name="Chen Z."/>
            <person name="Dunbar C."/>
            <person name="Freedman E."/>
            <person name="Gearin G."/>
            <person name="Gellesch M."/>
            <person name="Goldberg J."/>
            <person name="Griggs A."/>
            <person name="Gujja S."/>
            <person name="Heiman D."/>
            <person name="Howarth C."/>
            <person name="Larson L."/>
            <person name="Lui A."/>
            <person name="MacDonald P.J.P."/>
            <person name="Montmayeur A."/>
            <person name="Murphy C."/>
            <person name="Neiman D."/>
            <person name="Pearson M."/>
            <person name="Priest M."/>
            <person name="Roberts A."/>
            <person name="Saif S."/>
            <person name="Shea T."/>
            <person name="Shenoy N."/>
            <person name="Sisk P."/>
            <person name="Stolte C."/>
            <person name="Sykes S."/>
            <person name="Wortman J."/>
            <person name="Nusbaum C."/>
            <person name="Birren B."/>
        </authorList>
    </citation>
    <scope>NUCLEOTIDE SEQUENCE [LARGE SCALE GENOMIC DNA]</scope>
    <source>
        <strain evidence="3">ATCC MYA-4855 / 20631-21</strain>
    </source>
</reference>
<evidence type="ECO:0000256" key="1">
    <source>
        <dbReference type="SAM" id="Phobius"/>
    </source>
</evidence>
<dbReference type="EMBL" id="GL573462">
    <property type="protein sequence ID" value="ELR06599.1"/>
    <property type="molecule type" value="Genomic_DNA"/>
</dbReference>
<name>L8G1E8_PSED2</name>
<protein>
    <submittedName>
        <fullName evidence="2">Uncharacterized protein</fullName>
    </submittedName>
</protein>
<proteinExistence type="predicted"/>
<accession>L8G1E8</accession>
<sequence>MHSRSSMTLPLTSRMGREGGEGILLCTAGRQTGTCFVCTTVGHDVFSVHWLLAAIVFFFGALVGSVEAPRFVLLHYVCFEVFFILVGRWWWSRKEGEARRGE</sequence>
<evidence type="ECO:0000313" key="3">
    <source>
        <dbReference type="Proteomes" id="UP000011064"/>
    </source>
</evidence>
<feature type="transmembrane region" description="Helical" evidence="1">
    <location>
        <begin position="48"/>
        <end position="66"/>
    </location>
</feature>
<keyword evidence="3" id="KW-1185">Reference proteome</keyword>
<dbReference type="HOGENOM" id="CLU_2278656_0_0_1"/>
<dbReference type="VEuPathDB" id="FungiDB:GMDG_08072"/>
<keyword evidence="1" id="KW-1133">Transmembrane helix</keyword>
<dbReference type="InParanoid" id="L8G1E8"/>
<evidence type="ECO:0000313" key="2">
    <source>
        <dbReference type="EMBL" id="ELR06599.1"/>
    </source>
</evidence>
<dbReference type="Proteomes" id="UP000011064">
    <property type="component" value="Unassembled WGS sequence"/>
</dbReference>
<gene>
    <name evidence="2" type="ORF">GMDG_08072</name>
</gene>
<feature type="transmembrane region" description="Helical" evidence="1">
    <location>
        <begin position="72"/>
        <end position="91"/>
    </location>
</feature>
<keyword evidence="1" id="KW-0812">Transmembrane</keyword>